<dbReference type="PANTHER" id="PTHR30518:SF2">
    <property type="entry name" value="ENDOLYTIC MUREIN TRANSGLYCOSYLASE"/>
    <property type="match status" value="1"/>
</dbReference>
<dbReference type="Pfam" id="PF02618">
    <property type="entry name" value="YceG"/>
    <property type="match status" value="1"/>
</dbReference>
<evidence type="ECO:0000256" key="6">
    <source>
        <dbReference type="ARBA" id="ARBA00023316"/>
    </source>
</evidence>
<proteinExistence type="predicted"/>
<organism evidence="7">
    <name type="scientific">freshwater metagenome</name>
    <dbReference type="NCBI Taxonomy" id="449393"/>
    <lineage>
        <taxon>unclassified sequences</taxon>
        <taxon>metagenomes</taxon>
        <taxon>ecological metagenomes</taxon>
    </lineage>
</organism>
<evidence type="ECO:0000313" key="7">
    <source>
        <dbReference type="EMBL" id="CAB4631351.1"/>
    </source>
</evidence>
<dbReference type="PANTHER" id="PTHR30518">
    <property type="entry name" value="ENDOLYTIC MUREIN TRANSGLYCOSYLASE"/>
    <property type="match status" value="1"/>
</dbReference>
<evidence type="ECO:0000256" key="2">
    <source>
        <dbReference type="ARBA" id="ARBA00022692"/>
    </source>
</evidence>
<dbReference type="AlphaFoldDB" id="A0A6J6J3A3"/>
<sequence>MQEELKTLGVPSNRVHEVIILASVVEKEVRFADDFYKAARVFQNRLDINMALQSDATVSYGVGGNTFTTSKADRSDKNLYNTYLYPGLPIGPISSPGSRAIDAVMNPAPGKWLYFVSVNLETGETVFTETYEQHLKAVAQWLKWMKENPGYE</sequence>
<keyword evidence="3" id="KW-1133">Transmembrane helix</keyword>
<dbReference type="EMBL" id="CAEZVO010000038">
    <property type="protein sequence ID" value="CAB4631351.1"/>
    <property type="molecule type" value="Genomic_DNA"/>
</dbReference>
<dbReference type="InterPro" id="IPR003770">
    <property type="entry name" value="MLTG-like"/>
</dbReference>
<keyword evidence="1" id="KW-1003">Cell membrane</keyword>
<evidence type="ECO:0000256" key="4">
    <source>
        <dbReference type="ARBA" id="ARBA00023136"/>
    </source>
</evidence>
<keyword evidence="5" id="KW-0456">Lyase</keyword>
<name>A0A6J6J3A3_9ZZZZ</name>
<protein>
    <submittedName>
        <fullName evidence="7">Unannotated protein</fullName>
    </submittedName>
</protein>
<gene>
    <name evidence="7" type="ORF">UFOPK2044_00397</name>
</gene>
<keyword evidence="4" id="KW-0472">Membrane</keyword>
<reference evidence="7" key="1">
    <citation type="submission" date="2020-05" db="EMBL/GenBank/DDBJ databases">
        <authorList>
            <person name="Chiriac C."/>
            <person name="Salcher M."/>
            <person name="Ghai R."/>
            <person name="Kavagutti S V."/>
        </authorList>
    </citation>
    <scope>NUCLEOTIDE SEQUENCE</scope>
</reference>
<dbReference type="Gene3D" id="3.30.160.60">
    <property type="entry name" value="Classic Zinc Finger"/>
    <property type="match status" value="1"/>
</dbReference>
<evidence type="ECO:0000256" key="5">
    <source>
        <dbReference type="ARBA" id="ARBA00023239"/>
    </source>
</evidence>
<evidence type="ECO:0000256" key="3">
    <source>
        <dbReference type="ARBA" id="ARBA00022989"/>
    </source>
</evidence>
<dbReference type="GO" id="GO:0071555">
    <property type="term" value="P:cell wall organization"/>
    <property type="evidence" value="ECO:0007669"/>
    <property type="project" value="UniProtKB-KW"/>
</dbReference>
<dbReference type="NCBIfam" id="TIGR00247">
    <property type="entry name" value="endolytic transglycosylase MltG"/>
    <property type="match status" value="1"/>
</dbReference>
<dbReference type="GO" id="GO:0016829">
    <property type="term" value="F:lyase activity"/>
    <property type="evidence" value="ECO:0007669"/>
    <property type="project" value="UniProtKB-KW"/>
</dbReference>
<keyword evidence="2" id="KW-0812">Transmembrane</keyword>
<keyword evidence="6" id="KW-0961">Cell wall biogenesis/degradation</keyword>
<evidence type="ECO:0000256" key="1">
    <source>
        <dbReference type="ARBA" id="ARBA00022475"/>
    </source>
</evidence>
<accession>A0A6J6J3A3</accession>